<evidence type="ECO:0000313" key="4">
    <source>
        <dbReference type="Proteomes" id="UP001165367"/>
    </source>
</evidence>
<proteinExistence type="inferred from homology"/>
<accession>A0ABS9KM57</accession>
<dbReference type="NCBIfam" id="TIGR02510">
    <property type="entry name" value="NrdE-prime"/>
    <property type="match status" value="1"/>
</dbReference>
<protein>
    <submittedName>
        <fullName evidence="3">Ribonucleoside-diphosphate reductase subunit alpha</fullName>
        <ecNumber evidence="3">1.17.4.1</ecNumber>
    </submittedName>
</protein>
<feature type="domain" description="Ribonucleotide reductase large subunit C-terminal" evidence="2">
    <location>
        <begin position="101"/>
        <end position="220"/>
    </location>
</feature>
<dbReference type="PRINTS" id="PR01183">
    <property type="entry name" value="RIBORDTASEM1"/>
</dbReference>
<feature type="domain" description="Ribonucleotide reductase large subunit C-terminal" evidence="2">
    <location>
        <begin position="398"/>
        <end position="549"/>
    </location>
</feature>
<dbReference type="Gene3D" id="3.20.70.20">
    <property type="match status" value="1"/>
</dbReference>
<dbReference type="RefSeq" id="WP_237868623.1">
    <property type="nucleotide sequence ID" value="NZ_JAKLTR010000002.1"/>
</dbReference>
<dbReference type="Pfam" id="PF02867">
    <property type="entry name" value="Ribonuc_red_lgC"/>
    <property type="match status" value="3"/>
</dbReference>
<reference evidence="3" key="1">
    <citation type="submission" date="2022-01" db="EMBL/GenBank/DDBJ databases">
        <authorList>
            <person name="Jo J.-H."/>
            <person name="Im W.-T."/>
        </authorList>
    </citation>
    <scope>NUCLEOTIDE SEQUENCE</scope>
    <source>
        <strain evidence="3">NA20</strain>
    </source>
</reference>
<organism evidence="3 4">
    <name type="scientific">Terrimonas ginsenosidimutans</name>
    <dbReference type="NCBI Taxonomy" id="2908004"/>
    <lineage>
        <taxon>Bacteria</taxon>
        <taxon>Pseudomonadati</taxon>
        <taxon>Bacteroidota</taxon>
        <taxon>Chitinophagia</taxon>
        <taxon>Chitinophagales</taxon>
        <taxon>Chitinophagaceae</taxon>
        <taxon>Terrimonas</taxon>
    </lineage>
</organism>
<feature type="domain" description="Ribonucleotide reductase large subunit C-terminal" evidence="2">
    <location>
        <begin position="223"/>
        <end position="393"/>
    </location>
</feature>
<gene>
    <name evidence="3" type="ORF">LZZ85_03845</name>
</gene>
<dbReference type="SUPFAM" id="SSF51998">
    <property type="entry name" value="PFL-like glycyl radical enzymes"/>
    <property type="match status" value="1"/>
</dbReference>
<dbReference type="EMBL" id="JAKLTR010000002">
    <property type="protein sequence ID" value="MCG2613394.1"/>
    <property type="molecule type" value="Genomic_DNA"/>
</dbReference>
<comment type="similarity">
    <text evidence="1">Belongs to the ribonucleoside diphosphate reductase large chain family.</text>
</comment>
<sequence length="571" mass="64423">MTTLFESAEPAVDQLPDIAGKYEHEKLWWKNEESEQILNRGYLLKGETVEGAIDRICSAAAQRLYKPELKDAFKEMIERGWMSLSSPIWANMGTERGLPISCFNVHVPDNIEGITHKLGEVIMQTKLGGGTSAYFGSLRERGSAVTDNGKSSGAVSFMRLFDTAMDTISQGGVRRGAFAAYMDIDHGDIEEFLSIKDIGHPIQNLFNGVCVPDYWMQDMIDGDMKKREVWAKVLESRQQKGLPYIFFTDNVNRNKPQVYKDANLSINASNLCSEIMLPSTEDESFICCLSSMNLELYDEWKDTNAVRLAVFFLDAVLQEFIAKTEDNFYLKAANTFAKRHRALGLGVLGWHSYLQKNMIPFEGLKAKQLTASIFKDIQEKALKASKDLAWIYGEPDLLKGYGRRNTTVLAIAPTTSSSAILGQTSPGIEPFSSNYFKAGLSKGNFMRKNKYLKELLIKKGIDNEDTWRTIMLNHGSVQHLKELTVEEKEVFKTFKEISQLEIIQQASIRQQYVDQSQSLNLNIPSDVPVKDVNRLLIEAWKLGIKTLYYQRSQSVSKEMVTSLVSCKSCEA</sequence>
<dbReference type="InterPro" id="IPR039718">
    <property type="entry name" value="Rrm1"/>
</dbReference>
<dbReference type="PANTHER" id="PTHR11573:SF6">
    <property type="entry name" value="RIBONUCLEOSIDE-DIPHOSPHATE REDUCTASE LARGE SUBUNIT"/>
    <property type="match status" value="1"/>
</dbReference>
<dbReference type="NCBIfam" id="NF006577">
    <property type="entry name" value="PRK09102.1"/>
    <property type="match status" value="1"/>
</dbReference>
<dbReference type="PANTHER" id="PTHR11573">
    <property type="entry name" value="RIBONUCLEOSIDE-DIPHOSPHATE REDUCTASE LARGE CHAIN"/>
    <property type="match status" value="1"/>
</dbReference>
<evidence type="ECO:0000259" key="2">
    <source>
        <dbReference type="Pfam" id="PF02867"/>
    </source>
</evidence>
<evidence type="ECO:0000313" key="3">
    <source>
        <dbReference type="EMBL" id="MCG2613394.1"/>
    </source>
</evidence>
<dbReference type="Proteomes" id="UP001165367">
    <property type="component" value="Unassembled WGS sequence"/>
</dbReference>
<dbReference type="InterPro" id="IPR000788">
    <property type="entry name" value="RNR_lg_C"/>
</dbReference>
<evidence type="ECO:0000256" key="1">
    <source>
        <dbReference type="ARBA" id="ARBA00010406"/>
    </source>
</evidence>
<name>A0ABS9KM57_9BACT</name>
<dbReference type="InterPro" id="IPR013350">
    <property type="entry name" value="RNR_alpha"/>
</dbReference>
<dbReference type="EC" id="1.17.4.1" evidence="3"/>
<keyword evidence="4" id="KW-1185">Reference proteome</keyword>
<comment type="caution">
    <text evidence="3">The sequence shown here is derived from an EMBL/GenBank/DDBJ whole genome shotgun (WGS) entry which is preliminary data.</text>
</comment>
<keyword evidence="3" id="KW-0560">Oxidoreductase</keyword>
<dbReference type="GO" id="GO:0004748">
    <property type="term" value="F:ribonucleoside-diphosphate reductase activity, thioredoxin disulfide as acceptor"/>
    <property type="evidence" value="ECO:0007669"/>
    <property type="project" value="UniProtKB-EC"/>
</dbReference>